<evidence type="ECO:0000313" key="3">
    <source>
        <dbReference type="EMBL" id="KAH7042587.1"/>
    </source>
</evidence>
<organism evidence="3 4">
    <name type="scientific">Macrophomina phaseolina</name>
    <dbReference type="NCBI Taxonomy" id="35725"/>
    <lineage>
        <taxon>Eukaryota</taxon>
        <taxon>Fungi</taxon>
        <taxon>Dikarya</taxon>
        <taxon>Ascomycota</taxon>
        <taxon>Pezizomycotina</taxon>
        <taxon>Dothideomycetes</taxon>
        <taxon>Dothideomycetes incertae sedis</taxon>
        <taxon>Botryosphaeriales</taxon>
        <taxon>Botryosphaeriaceae</taxon>
        <taxon>Macrophomina</taxon>
    </lineage>
</organism>
<feature type="region of interest" description="Disordered" evidence="1">
    <location>
        <begin position="239"/>
        <end position="269"/>
    </location>
</feature>
<dbReference type="PANTHER" id="PTHR36182:SF2">
    <property type="entry name" value="LYTIC POLYSACCHARIDE MONOOXYGENASE"/>
    <property type="match status" value="1"/>
</dbReference>
<comment type="caution">
    <text evidence="3">The sequence shown here is derived from an EMBL/GenBank/DDBJ whole genome shotgun (WGS) entry which is preliminary data.</text>
</comment>
<dbReference type="PANTHER" id="PTHR36182">
    <property type="entry name" value="PROTEIN, PUTATIVE (AFU_ORTHOLOGUE AFUA_6G10930)-RELATED"/>
    <property type="match status" value="1"/>
</dbReference>
<feature type="chain" id="PRO_5046305135" description="Lytic polysaccharide monooxygenase" evidence="2">
    <location>
        <begin position="21"/>
        <end position="405"/>
    </location>
</feature>
<sequence>MFSRSVLAATALALVSSSNAHMILSSPVPYGLDSLNNSPLDNSGSDFPCKQRSGVYDISTMNNMKVGESQTLSFKGGATHGGGSCQVSLTLDKEPTKDSEWKVIHSIIGGCPTSEAGNLSGDSSYEGATKFNYTIPEGMPNGQYTLAWTWFNKVGNREMYMNCAPITVTGGADNNDAYDKLPTMFVANLPREECSVPDSMNMVFPEPGDSVETAESTALATTLSGSNCAAVTKLGAGAGSAGTPAEATGAASGAAGASTPAATPAASTPAAGGVFAPGAASGSYTATSLVSVVVTQSAAAGVSTPAAAASPASPATPASPAGTPASSSGDCNACSDNGSIVCIGEDSFGLCNNGCAVKQSLAAGTSCSNGTISKRDTSKVMKGTHAKAHARAKARAAAGYIHRSS</sequence>
<reference evidence="3 4" key="1">
    <citation type="journal article" date="2021" name="Nat. Commun.">
        <title>Genetic determinants of endophytism in the Arabidopsis root mycobiome.</title>
        <authorList>
            <person name="Mesny F."/>
            <person name="Miyauchi S."/>
            <person name="Thiergart T."/>
            <person name="Pickel B."/>
            <person name="Atanasova L."/>
            <person name="Karlsson M."/>
            <person name="Huettel B."/>
            <person name="Barry K.W."/>
            <person name="Haridas S."/>
            <person name="Chen C."/>
            <person name="Bauer D."/>
            <person name="Andreopoulos W."/>
            <person name="Pangilinan J."/>
            <person name="LaButti K."/>
            <person name="Riley R."/>
            <person name="Lipzen A."/>
            <person name="Clum A."/>
            <person name="Drula E."/>
            <person name="Henrissat B."/>
            <person name="Kohler A."/>
            <person name="Grigoriev I.V."/>
            <person name="Martin F.M."/>
            <person name="Hacquard S."/>
        </authorList>
    </citation>
    <scope>NUCLEOTIDE SEQUENCE [LARGE SCALE GENOMIC DNA]</scope>
    <source>
        <strain evidence="3 4">MPI-SDFR-AT-0080</strain>
    </source>
</reference>
<dbReference type="EMBL" id="JAGTJR010000025">
    <property type="protein sequence ID" value="KAH7042587.1"/>
    <property type="molecule type" value="Genomic_DNA"/>
</dbReference>
<name>A0ABQ8G203_9PEZI</name>
<accession>A0ABQ8G203</accession>
<feature type="region of interest" description="Disordered" evidence="1">
    <location>
        <begin position="306"/>
        <end position="328"/>
    </location>
</feature>
<protein>
    <recommendedName>
        <fullName evidence="5">Lytic polysaccharide monooxygenase</fullName>
    </recommendedName>
</protein>
<evidence type="ECO:0000313" key="4">
    <source>
        <dbReference type="Proteomes" id="UP000774617"/>
    </source>
</evidence>
<dbReference type="Gene3D" id="2.70.50.70">
    <property type="match status" value="1"/>
</dbReference>
<feature type="signal peptide" evidence="2">
    <location>
        <begin position="1"/>
        <end position="20"/>
    </location>
</feature>
<evidence type="ECO:0000256" key="2">
    <source>
        <dbReference type="SAM" id="SignalP"/>
    </source>
</evidence>
<gene>
    <name evidence="3" type="ORF">B0J12DRAFT_673343</name>
</gene>
<evidence type="ECO:0008006" key="5">
    <source>
        <dbReference type="Google" id="ProtNLM"/>
    </source>
</evidence>
<feature type="compositionally biased region" description="Low complexity" evidence="1">
    <location>
        <begin position="241"/>
        <end position="269"/>
    </location>
</feature>
<proteinExistence type="predicted"/>
<evidence type="ECO:0000256" key="1">
    <source>
        <dbReference type="SAM" id="MobiDB-lite"/>
    </source>
</evidence>
<dbReference type="Proteomes" id="UP000774617">
    <property type="component" value="Unassembled WGS sequence"/>
</dbReference>
<keyword evidence="2" id="KW-0732">Signal</keyword>
<keyword evidence="4" id="KW-1185">Reference proteome</keyword>